<evidence type="ECO:0000313" key="3">
    <source>
        <dbReference type="Proteomes" id="UP000007305"/>
    </source>
</evidence>
<dbReference type="AlphaFoldDB" id="A0A804M572"/>
<reference evidence="2" key="3">
    <citation type="submission" date="2021-05" db="UniProtKB">
        <authorList>
            <consortium name="EnsemblPlants"/>
        </authorList>
    </citation>
    <scope>IDENTIFICATION</scope>
    <source>
        <strain evidence="2">cv. B73</strain>
    </source>
</reference>
<dbReference type="EnsemblPlants" id="Zm00001eb060000_T001">
    <property type="protein sequence ID" value="Zm00001eb060000_P001"/>
    <property type="gene ID" value="Zm00001eb060000"/>
</dbReference>
<name>A0A804M572_MAIZE</name>
<feature type="region of interest" description="Disordered" evidence="1">
    <location>
        <begin position="18"/>
        <end position="56"/>
    </location>
</feature>
<keyword evidence="3" id="KW-1185">Reference proteome</keyword>
<proteinExistence type="predicted"/>
<evidence type="ECO:0000313" key="2">
    <source>
        <dbReference type="EnsemblPlants" id="Zm00001eb060000_P001"/>
    </source>
</evidence>
<organism evidence="2 3">
    <name type="scientific">Zea mays</name>
    <name type="common">Maize</name>
    <dbReference type="NCBI Taxonomy" id="4577"/>
    <lineage>
        <taxon>Eukaryota</taxon>
        <taxon>Viridiplantae</taxon>
        <taxon>Streptophyta</taxon>
        <taxon>Embryophyta</taxon>
        <taxon>Tracheophyta</taxon>
        <taxon>Spermatophyta</taxon>
        <taxon>Magnoliopsida</taxon>
        <taxon>Liliopsida</taxon>
        <taxon>Poales</taxon>
        <taxon>Poaceae</taxon>
        <taxon>PACMAD clade</taxon>
        <taxon>Panicoideae</taxon>
        <taxon>Andropogonodae</taxon>
        <taxon>Andropogoneae</taxon>
        <taxon>Tripsacinae</taxon>
        <taxon>Zea</taxon>
    </lineage>
</organism>
<reference evidence="2" key="2">
    <citation type="submission" date="2019-07" db="EMBL/GenBank/DDBJ databases">
        <authorList>
            <person name="Seetharam A."/>
            <person name="Woodhouse M."/>
            <person name="Cannon E."/>
        </authorList>
    </citation>
    <scope>NUCLEOTIDE SEQUENCE [LARGE SCALE GENOMIC DNA]</scope>
    <source>
        <strain evidence="2">cv. B73</strain>
    </source>
</reference>
<dbReference type="Proteomes" id="UP000007305">
    <property type="component" value="Chromosome 1"/>
</dbReference>
<accession>A0A804M572</accession>
<sequence>MFNAASFFSGWSQTAACGGWPSGREPPSRGLWTLEAGPAPLPAGESSRAESRRGRRRLLRLTAGRPESRRTAAFATAHAWLRESRRMAQAPSCPLVAGADEQ</sequence>
<protein>
    <submittedName>
        <fullName evidence="2">Uncharacterized protein</fullName>
    </submittedName>
</protein>
<dbReference type="Gramene" id="Zm00001eb060000_T001">
    <property type="protein sequence ID" value="Zm00001eb060000_P001"/>
    <property type="gene ID" value="Zm00001eb060000"/>
</dbReference>
<evidence type="ECO:0000256" key="1">
    <source>
        <dbReference type="SAM" id="MobiDB-lite"/>
    </source>
</evidence>
<dbReference type="InParanoid" id="A0A804M572"/>
<reference evidence="3" key="1">
    <citation type="submission" date="2015-12" db="EMBL/GenBank/DDBJ databases">
        <title>Update maize B73 reference genome by single molecule sequencing technologies.</title>
        <authorList>
            <consortium name="Maize Genome Sequencing Project"/>
            <person name="Ware D."/>
        </authorList>
    </citation>
    <scope>NUCLEOTIDE SEQUENCE [LARGE SCALE GENOMIC DNA]</scope>
    <source>
        <strain evidence="3">cv. B73</strain>
    </source>
</reference>